<evidence type="ECO:0000256" key="4">
    <source>
        <dbReference type="ARBA" id="ARBA00022679"/>
    </source>
</evidence>
<dbReference type="STRING" id="743788.S8DJR0"/>
<feature type="domain" description="MRNA cap 0 methyltransferase" evidence="13">
    <location>
        <begin position="163"/>
        <end position="458"/>
    </location>
</feature>
<keyword evidence="5" id="KW-0949">S-adenosyl-L-methionine</keyword>
<dbReference type="EMBL" id="KE504302">
    <property type="protein sequence ID" value="EPS93062.1"/>
    <property type="molecule type" value="Genomic_DNA"/>
</dbReference>
<keyword evidence="15" id="KW-1185">Reference proteome</keyword>
<evidence type="ECO:0000256" key="5">
    <source>
        <dbReference type="ARBA" id="ARBA00022691"/>
    </source>
</evidence>
<evidence type="ECO:0000256" key="6">
    <source>
        <dbReference type="ARBA" id="ARBA00022884"/>
    </source>
</evidence>
<dbReference type="GO" id="GO:0005634">
    <property type="term" value="C:nucleus"/>
    <property type="evidence" value="ECO:0007669"/>
    <property type="project" value="TreeGrafter"/>
</dbReference>
<evidence type="ECO:0000259" key="13">
    <source>
        <dbReference type="PROSITE" id="PS51562"/>
    </source>
</evidence>
<name>S8DJR0_FOMSC</name>
<evidence type="ECO:0000256" key="8">
    <source>
        <dbReference type="ARBA" id="ARBA00032772"/>
    </source>
</evidence>
<dbReference type="SUPFAM" id="SSF53335">
    <property type="entry name" value="S-adenosyl-L-methionine-dependent methyltransferases"/>
    <property type="match status" value="1"/>
</dbReference>
<dbReference type="InterPro" id="IPR004971">
    <property type="entry name" value="mRNA_G-N7_MeTrfase_dom"/>
</dbReference>
<dbReference type="Pfam" id="PF03291">
    <property type="entry name" value="mRNA_G-N7_MeTrfase"/>
    <property type="match status" value="2"/>
</dbReference>
<dbReference type="GO" id="GO:0004482">
    <property type="term" value="F:mRNA 5'-cap (guanine-N7-)-methyltransferase activity"/>
    <property type="evidence" value="ECO:0007669"/>
    <property type="project" value="UniProtKB-EC"/>
</dbReference>
<dbReference type="PANTHER" id="PTHR12189:SF2">
    <property type="entry name" value="MRNA CAP GUANINE-N7 METHYLTRANSFERASE"/>
    <property type="match status" value="1"/>
</dbReference>
<evidence type="ECO:0000313" key="14">
    <source>
        <dbReference type="EMBL" id="EPS93062.1"/>
    </source>
</evidence>
<dbReference type="InParanoid" id="S8DJR0"/>
<dbReference type="PROSITE" id="PS51562">
    <property type="entry name" value="RNA_CAP0_MT"/>
    <property type="match status" value="1"/>
</dbReference>
<keyword evidence="3" id="KW-0489">Methyltransferase</keyword>
<proteinExistence type="predicted"/>
<evidence type="ECO:0000256" key="7">
    <source>
        <dbReference type="ARBA" id="ARBA00023042"/>
    </source>
</evidence>
<evidence type="ECO:0000256" key="2">
    <source>
        <dbReference type="ARBA" id="ARBA00011926"/>
    </source>
</evidence>
<comment type="function">
    <text evidence="1">Responsible for methylating the 5'-cap structure of mRNAs.</text>
</comment>
<dbReference type="GO" id="GO:0003723">
    <property type="term" value="F:RNA binding"/>
    <property type="evidence" value="ECO:0007669"/>
    <property type="project" value="UniProtKB-KW"/>
</dbReference>
<gene>
    <name evidence="14" type="ORF">FOMPIDRAFT_1056309</name>
</gene>
<feature type="region of interest" description="Disordered" evidence="12">
    <location>
        <begin position="110"/>
        <end position="139"/>
    </location>
</feature>
<keyword evidence="7" id="KW-0506">mRNA capping</keyword>
<dbReference type="PANTHER" id="PTHR12189">
    <property type="entry name" value="MRNA GUANINE-7- METHYLTRANSFERASE"/>
    <property type="match status" value="1"/>
</dbReference>
<evidence type="ECO:0000256" key="3">
    <source>
        <dbReference type="ARBA" id="ARBA00022603"/>
    </source>
</evidence>
<dbReference type="InterPro" id="IPR039753">
    <property type="entry name" value="RG7MT1"/>
</dbReference>
<keyword evidence="7" id="KW-0507">mRNA processing</keyword>
<dbReference type="Proteomes" id="UP000015241">
    <property type="component" value="Unassembled WGS sequence"/>
</dbReference>
<dbReference type="InterPro" id="IPR029063">
    <property type="entry name" value="SAM-dependent_MTases_sf"/>
</dbReference>
<dbReference type="AlphaFoldDB" id="S8DJR0"/>
<evidence type="ECO:0000256" key="10">
    <source>
        <dbReference type="ARBA" id="ARBA00044712"/>
    </source>
</evidence>
<dbReference type="OrthoDB" id="10248867at2759"/>
<protein>
    <recommendedName>
        <fullName evidence="11">mRNA cap guanine-N(7) methyltransferase</fullName>
        <ecNumber evidence="2">2.1.1.56</ecNumber>
    </recommendedName>
    <alternativeName>
        <fullName evidence="8">mRNA (guanine-N(7))-methyltransferase</fullName>
    </alternativeName>
    <alternativeName>
        <fullName evidence="9">mRNA cap methyltransferase</fullName>
    </alternativeName>
</protein>
<evidence type="ECO:0000313" key="15">
    <source>
        <dbReference type="Proteomes" id="UP000015241"/>
    </source>
</evidence>
<evidence type="ECO:0000256" key="12">
    <source>
        <dbReference type="SAM" id="MobiDB-lite"/>
    </source>
</evidence>
<evidence type="ECO:0000256" key="1">
    <source>
        <dbReference type="ARBA" id="ARBA00003378"/>
    </source>
</evidence>
<sequence length="489" mass="55147">MATEPPDSRSSRTRPRDGMHATLEGLQWYDRVRELNFVDAAKFLPKWLVIGDVPGQMHDQMVVTTKNAPLSPPRSWPAQLFDHCAGRKDFKALTQPLLTSLDQLVIRPSPVHPFGSPQSCRVKPEDDGDEEERRKRRKTADIAVVVEHYNARPDVGVSQRQESPIIGLKSFNNWVKSVLITRFAHPALADSPVSPAEAEVIGRGRPGERPGGVKSRVLDMGCGEGGDLTKWSKARIKEFVGGDIAAISVDQACLRHASLRSEPKFAASFFALDCYEHLLRDRLPPAVLARPFDVVSMQFCVHYAFESERKARCMLRNVAEHLRPGGTFIGTIPDATQLLEKLDALPKDAKDLSFGYSVYTIRFESRAERPLFGHRHWFFLKDAVDDVPEYIVHWQSFVNMAADYGLHVVYKKEFHQVFGEHSVHPEFALLERMHVVDKNGESQMDEDGRTVTCCVQDSSLEDNEWGGDGILNRDLDGVRLVLWYRGHGQ</sequence>
<organism evidence="14 15">
    <name type="scientific">Fomitopsis schrenkii</name>
    <name type="common">Brown rot fungus</name>
    <dbReference type="NCBI Taxonomy" id="2126942"/>
    <lineage>
        <taxon>Eukaryota</taxon>
        <taxon>Fungi</taxon>
        <taxon>Dikarya</taxon>
        <taxon>Basidiomycota</taxon>
        <taxon>Agaricomycotina</taxon>
        <taxon>Agaricomycetes</taxon>
        <taxon>Polyporales</taxon>
        <taxon>Fomitopsis</taxon>
    </lineage>
</organism>
<dbReference type="HOGENOM" id="CLU_557814_0_0_1"/>
<dbReference type="FunCoup" id="S8DJR0">
    <property type="interactions" value="714"/>
</dbReference>
<keyword evidence="4" id="KW-0808">Transferase</keyword>
<dbReference type="Gene3D" id="3.40.50.150">
    <property type="entry name" value="Vaccinia Virus protein VP39"/>
    <property type="match status" value="1"/>
</dbReference>
<dbReference type="eggNOG" id="KOG1975">
    <property type="taxonomic scope" value="Eukaryota"/>
</dbReference>
<accession>S8DJR0</accession>
<comment type="catalytic activity">
    <reaction evidence="10">
        <text>a 5'-end (5'-triphosphoguanosine)-ribonucleoside in mRNA + S-adenosyl-L-methionine = a 5'-end (N(7)-methyl 5'-triphosphoguanosine)-ribonucleoside in mRNA + S-adenosyl-L-homocysteine</text>
        <dbReference type="Rhea" id="RHEA:67008"/>
        <dbReference type="Rhea" id="RHEA-COMP:17166"/>
        <dbReference type="Rhea" id="RHEA-COMP:17167"/>
        <dbReference type="ChEBI" id="CHEBI:57856"/>
        <dbReference type="ChEBI" id="CHEBI:59789"/>
        <dbReference type="ChEBI" id="CHEBI:156461"/>
        <dbReference type="ChEBI" id="CHEBI:167617"/>
        <dbReference type="EC" id="2.1.1.56"/>
    </reaction>
</comment>
<dbReference type="EC" id="2.1.1.56" evidence="2"/>
<reference evidence="14 15" key="1">
    <citation type="journal article" date="2012" name="Science">
        <title>The Paleozoic origin of enzymatic lignin decomposition reconstructed from 31 fungal genomes.</title>
        <authorList>
            <person name="Floudas D."/>
            <person name="Binder M."/>
            <person name="Riley R."/>
            <person name="Barry K."/>
            <person name="Blanchette R.A."/>
            <person name="Henrissat B."/>
            <person name="Martinez A.T."/>
            <person name="Otillar R."/>
            <person name="Spatafora J.W."/>
            <person name="Yadav J.S."/>
            <person name="Aerts A."/>
            <person name="Benoit I."/>
            <person name="Boyd A."/>
            <person name="Carlson A."/>
            <person name="Copeland A."/>
            <person name="Coutinho P.M."/>
            <person name="de Vries R.P."/>
            <person name="Ferreira P."/>
            <person name="Findley K."/>
            <person name="Foster B."/>
            <person name="Gaskell J."/>
            <person name="Glotzer D."/>
            <person name="Gorecki P."/>
            <person name="Heitman J."/>
            <person name="Hesse C."/>
            <person name="Hori C."/>
            <person name="Igarashi K."/>
            <person name="Jurgens J.A."/>
            <person name="Kallen N."/>
            <person name="Kersten P."/>
            <person name="Kohler A."/>
            <person name="Kuees U."/>
            <person name="Kumar T.K.A."/>
            <person name="Kuo A."/>
            <person name="LaButti K."/>
            <person name="Larrondo L.F."/>
            <person name="Lindquist E."/>
            <person name="Ling A."/>
            <person name="Lombard V."/>
            <person name="Lucas S."/>
            <person name="Lundell T."/>
            <person name="Martin R."/>
            <person name="McLaughlin D.J."/>
            <person name="Morgenstern I."/>
            <person name="Morin E."/>
            <person name="Murat C."/>
            <person name="Nagy L.G."/>
            <person name="Nolan M."/>
            <person name="Ohm R.A."/>
            <person name="Patyshakuliyeva A."/>
            <person name="Rokas A."/>
            <person name="Ruiz-Duenas F.J."/>
            <person name="Sabat G."/>
            <person name="Salamov A."/>
            <person name="Samejima M."/>
            <person name="Schmutz J."/>
            <person name="Slot J.C."/>
            <person name="St John F."/>
            <person name="Stenlid J."/>
            <person name="Sun H."/>
            <person name="Sun S."/>
            <person name="Syed K."/>
            <person name="Tsang A."/>
            <person name="Wiebenga A."/>
            <person name="Young D."/>
            <person name="Pisabarro A."/>
            <person name="Eastwood D.C."/>
            <person name="Martin F."/>
            <person name="Cullen D."/>
            <person name="Grigoriev I.V."/>
            <person name="Hibbett D.S."/>
        </authorList>
    </citation>
    <scope>NUCLEOTIDE SEQUENCE</scope>
    <source>
        <strain evidence="15">FP-58527</strain>
    </source>
</reference>
<evidence type="ECO:0000256" key="9">
    <source>
        <dbReference type="ARBA" id="ARBA00033387"/>
    </source>
</evidence>
<keyword evidence="6" id="KW-0694">RNA-binding</keyword>
<evidence type="ECO:0000256" key="11">
    <source>
        <dbReference type="ARBA" id="ARBA00049739"/>
    </source>
</evidence>
<dbReference type="CDD" id="cd02440">
    <property type="entry name" value="AdoMet_MTases"/>
    <property type="match status" value="1"/>
</dbReference>